<dbReference type="Proteomes" id="UP000789738">
    <property type="component" value="Unassembled WGS sequence"/>
</dbReference>
<proteinExistence type="predicted"/>
<comment type="caution">
    <text evidence="1">The sequence shown here is derived from an EMBL/GenBank/DDBJ whole genome shotgun (WGS) entry which is preliminary data.</text>
</comment>
<evidence type="ECO:0000313" key="1">
    <source>
        <dbReference type="EMBL" id="CAG9708159.1"/>
    </source>
</evidence>
<dbReference type="EMBL" id="CAKJVE010000004">
    <property type="protein sequence ID" value="CAG9708159.1"/>
    <property type="molecule type" value="Genomic_DNA"/>
</dbReference>
<dbReference type="AlphaFoldDB" id="A0AA86JLH7"/>
<reference evidence="1" key="1">
    <citation type="submission" date="2021-10" db="EMBL/GenBank/DDBJ databases">
        <authorList>
            <person name="Mesa V."/>
        </authorList>
    </citation>
    <scope>NUCLEOTIDE SEQUENCE</scope>
    <source>
        <strain evidence="1">CC3_PB</strain>
    </source>
</reference>
<evidence type="ECO:0000313" key="2">
    <source>
        <dbReference type="Proteomes" id="UP000789738"/>
    </source>
</evidence>
<sequence>MLTYSTRVIAEECAFEGSEFNLSIRRLNALSPHFSREWSTVVSSIGESLDGYMLSNPHTLISSGTLSPKE</sequence>
<accession>A0AA86JLH7</accession>
<protein>
    <submittedName>
        <fullName evidence="1">Uncharacterized protein</fullName>
    </submittedName>
</protein>
<organism evidence="1 2">
    <name type="scientific">Clostridium neonatale</name>
    <dbReference type="NCBI Taxonomy" id="137838"/>
    <lineage>
        <taxon>Bacteria</taxon>
        <taxon>Bacillati</taxon>
        <taxon>Bacillota</taxon>
        <taxon>Clostridia</taxon>
        <taxon>Eubacteriales</taxon>
        <taxon>Clostridiaceae</taxon>
        <taxon>Clostridium</taxon>
    </lineage>
</organism>
<name>A0AA86JLH7_9CLOT</name>
<gene>
    <name evidence="1" type="ORF">CNEO_43442</name>
</gene>